<evidence type="ECO:0000256" key="1">
    <source>
        <dbReference type="SAM" id="MobiDB-lite"/>
    </source>
</evidence>
<keyword evidence="3" id="KW-1185">Reference proteome</keyword>
<protein>
    <submittedName>
        <fullName evidence="2">Uncharacterized protein</fullName>
    </submittedName>
</protein>
<gene>
    <name evidence="2" type="ORF">GCM10023313_05900</name>
</gene>
<comment type="caution">
    <text evidence="2">The sequence shown here is derived from an EMBL/GenBank/DDBJ whole genome shotgun (WGS) entry which is preliminary data.</text>
</comment>
<name>A0ABP9FL64_9SPHI</name>
<accession>A0ABP9FL64</accession>
<proteinExistence type="predicted"/>
<feature type="region of interest" description="Disordered" evidence="1">
    <location>
        <begin position="42"/>
        <end position="72"/>
    </location>
</feature>
<sequence length="72" mass="8259">MRGNTNFAALFIRFRWEKDTYQLKTFNGDRIQLTRDPLAIAADSPQRSEDLQRKAWAAGNGTREPLNGDALY</sequence>
<organism evidence="2 3">
    <name type="scientific">Mucilaginibacter defluvii</name>
    <dbReference type="NCBI Taxonomy" id="1196019"/>
    <lineage>
        <taxon>Bacteria</taxon>
        <taxon>Pseudomonadati</taxon>
        <taxon>Bacteroidota</taxon>
        <taxon>Sphingobacteriia</taxon>
        <taxon>Sphingobacteriales</taxon>
        <taxon>Sphingobacteriaceae</taxon>
        <taxon>Mucilaginibacter</taxon>
    </lineage>
</organism>
<dbReference type="Proteomes" id="UP001501436">
    <property type="component" value="Unassembled WGS sequence"/>
</dbReference>
<dbReference type="RefSeq" id="WP_345329410.1">
    <property type="nucleotide sequence ID" value="NZ_BAABJI010000001.1"/>
</dbReference>
<dbReference type="EMBL" id="BAABJI010000001">
    <property type="protein sequence ID" value="GAA4906028.1"/>
    <property type="molecule type" value="Genomic_DNA"/>
</dbReference>
<reference evidence="3" key="1">
    <citation type="journal article" date="2019" name="Int. J. Syst. Evol. Microbiol.">
        <title>The Global Catalogue of Microorganisms (GCM) 10K type strain sequencing project: providing services to taxonomists for standard genome sequencing and annotation.</title>
        <authorList>
            <consortium name="The Broad Institute Genomics Platform"/>
            <consortium name="The Broad Institute Genome Sequencing Center for Infectious Disease"/>
            <person name="Wu L."/>
            <person name="Ma J."/>
        </authorList>
    </citation>
    <scope>NUCLEOTIDE SEQUENCE [LARGE SCALE GENOMIC DNA]</scope>
    <source>
        <strain evidence="3">JCM 18283</strain>
    </source>
</reference>
<evidence type="ECO:0000313" key="3">
    <source>
        <dbReference type="Proteomes" id="UP001501436"/>
    </source>
</evidence>
<evidence type="ECO:0000313" key="2">
    <source>
        <dbReference type="EMBL" id="GAA4906028.1"/>
    </source>
</evidence>